<reference evidence="1" key="1">
    <citation type="submission" date="2022-11" db="EMBL/GenBank/DDBJ databases">
        <title>Centuries of genome instability and evolution in soft-shell clam transmissible cancer (bioRxiv).</title>
        <authorList>
            <person name="Hart S.F.M."/>
            <person name="Yonemitsu M.A."/>
            <person name="Giersch R.M."/>
            <person name="Beal B.F."/>
            <person name="Arriagada G."/>
            <person name="Davis B.W."/>
            <person name="Ostrander E.A."/>
            <person name="Goff S.P."/>
            <person name="Metzger M.J."/>
        </authorList>
    </citation>
    <scope>NUCLEOTIDE SEQUENCE</scope>
    <source>
        <strain evidence="1">MELC-2E11</strain>
        <tissue evidence="1">Siphon/mantle</tissue>
    </source>
</reference>
<dbReference type="InterPro" id="IPR001299">
    <property type="entry name" value="Ependymin"/>
</dbReference>
<gene>
    <name evidence="1" type="ORF">MAR_029459</name>
</gene>
<dbReference type="EMBL" id="CP111013">
    <property type="protein sequence ID" value="WAQ96769.1"/>
    <property type="molecule type" value="Genomic_DNA"/>
</dbReference>
<protein>
    <recommendedName>
        <fullName evidence="3">Ependymin</fullName>
    </recommendedName>
</protein>
<evidence type="ECO:0000313" key="1">
    <source>
        <dbReference type="EMBL" id="WAQ96769.1"/>
    </source>
</evidence>
<keyword evidence="2" id="KW-1185">Reference proteome</keyword>
<dbReference type="Pfam" id="PF00811">
    <property type="entry name" value="Ependymin"/>
    <property type="match status" value="1"/>
</dbReference>
<sequence>MAGAAPTASGCCFPRQYAANQGIMKATVQGGHFSIMYGNMYYWFDAVRRMETYLEDLTVDGVESRVTVIKDYNVTNTKYVIANDKCRKMSLTPFKEGCIPDWATKLVDSHFADAATGQRIQIHNTSAGSATSFLVSSPDGCFPIYDLSAVPTGSAPYMQAVQFYNFTLGIQDPSVFDIPAICQDSSVLG</sequence>
<dbReference type="PANTHER" id="PTHR10697:SF13">
    <property type="entry name" value="RICIN B LECTIN DOMAIN-CONTAINING PROTEIN"/>
    <property type="match status" value="1"/>
</dbReference>
<dbReference type="Proteomes" id="UP001164746">
    <property type="component" value="Chromosome 2"/>
</dbReference>
<dbReference type="PANTHER" id="PTHR10697">
    <property type="entry name" value="MAMMALIAN EPENDYMIN-RELATED PROTEIN 1"/>
    <property type="match status" value="1"/>
</dbReference>
<proteinExistence type="predicted"/>
<evidence type="ECO:0000313" key="2">
    <source>
        <dbReference type="Proteomes" id="UP001164746"/>
    </source>
</evidence>
<evidence type="ECO:0008006" key="3">
    <source>
        <dbReference type="Google" id="ProtNLM"/>
    </source>
</evidence>
<accession>A0ABY7DJV5</accession>
<organism evidence="1 2">
    <name type="scientific">Mya arenaria</name>
    <name type="common">Soft-shell clam</name>
    <dbReference type="NCBI Taxonomy" id="6604"/>
    <lineage>
        <taxon>Eukaryota</taxon>
        <taxon>Metazoa</taxon>
        <taxon>Spiralia</taxon>
        <taxon>Lophotrochozoa</taxon>
        <taxon>Mollusca</taxon>
        <taxon>Bivalvia</taxon>
        <taxon>Autobranchia</taxon>
        <taxon>Heteroconchia</taxon>
        <taxon>Euheterodonta</taxon>
        <taxon>Imparidentia</taxon>
        <taxon>Neoheterodontei</taxon>
        <taxon>Myida</taxon>
        <taxon>Myoidea</taxon>
        <taxon>Myidae</taxon>
        <taxon>Mya</taxon>
    </lineage>
</organism>
<name>A0ABY7DJV5_MYAAR</name>